<sequence>MARLVQIHQVRPYIAEMEMRKLTQRYRAIIAVASLNTNNEDFVVLVTSLAAEPATCSNLQCPKGLTSC</sequence>
<proteinExistence type="predicted"/>
<accession>A0ACC4CMW7</accession>
<gene>
    <name evidence="1" type="ORF">D5086_007119</name>
</gene>
<dbReference type="EMBL" id="RCHU02000003">
    <property type="protein sequence ID" value="KAL3599201.1"/>
    <property type="molecule type" value="Genomic_DNA"/>
</dbReference>
<dbReference type="Proteomes" id="UP000309997">
    <property type="component" value="Unassembled WGS sequence"/>
</dbReference>
<evidence type="ECO:0000313" key="2">
    <source>
        <dbReference type="Proteomes" id="UP000309997"/>
    </source>
</evidence>
<keyword evidence="2" id="KW-1185">Reference proteome</keyword>
<evidence type="ECO:0000313" key="1">
    <source>
        <dbReference type="EMBL" id="KAL3599201.1"/>
    </source>
</evidence>
<reference evidence="1 2" key="1">
    <citation type="journal article" date="2024" name="Plant Biotechnol. J.">
        <title>Genome and CRISPR/Cas9 system of a widespread forest tree (Populus alba) in the world.</title>
        <authorList>
            <person name="Liu Y.J."/>
            <person name="Jiang P.F."/>
            <person name="Han X.M."/>
            <person name="Li X.Y."/>
            <person name="Wang H.M."/>
            <person name="Wang Y.J."/>
            <person name="Wang X.X."/>
            <person name="Zeng Q.Y."/>
        </authorList>
    </citation>
    <scope>NUCLEOTIDE SEQUENCE [LARGE SCALE GENOMIC DNA]</scope>
    <source>
        <strain evidence="2">cv. PAL-ZL1</strain>
    </source>
</reference>
<organism evidence="1 2">
    <name type="scientific">Populus alba</name>
    <name type="common">White poplar</name>
    <dbReference type="NCBI Taxonomy" id="43335"/>
    <lineage>
        <taxon>Eukaryota</taxon>
        <taxon>Viridiplantae</taxon>
        <taxon>Streptophyta</taxon>
        <taxon>Embryophyta</taxon>
        <taxon>Tracheophyta</taxon>
        <taxon>Spermatophyta</taxon>
        <taxon>Magnoliopsida</taxon>
        <taxon>eudicotyledons</taxon>
        <taxon>Gunneridae</taxon>
        <taxon>Pentapetalae</taxon>
        <taxon>rosids</taxon>
        <taxon>fabids</taxon>
        <taxon>Malpighiales</taxon>
        <taxon>Salicaceae</taxon>
        <taxon>Saliceae</taxon>
        <taxon>Populus</taxon>
    </lineage>
</organism>
<protein>
    <submittedName>
        <fullName evidence="1">Uncharacterized protein</fullName>
    </submittedName>
</protein>
<name>A0ACC4CMW7_POPAL</name>
<comment type="caution">
    <text evidence="1">The sequence shown here is derived from an EMBL/GenBank/DDBJ whole genome shotgun (WGS) entry which is preliminary data.</text>
</comment>